<sequence length="370" mass="37799">MTTSPAGSVESQLRASVAQFAGPARAVATGIIGVFGVVATPGGALPLAFALLALTFGAGIADVFAGRRTSFALSVLRAGAVCAAQPWITSVPGEASLWAVNVLTITAITWQWEHPPRLTVPALVALLATGAVAGLGPWLPVVARVVVETVLARLAYVFLGRAAARTDTARAEQAAVEQAAALSRDRRRREREYLALLHDTASATFLAVASGATTDPAAVAGYAAHDLAILTGGEGPVDLEAGLRMVSAGRALPVETVWEPVPQIPAAAALALVRAAEEALRNAERHSGAKSVMVRLAPVPGGVEVTVADGGVGFEPGDVPLSRRGVRGSVVERMRAAGGTAEVASRPGAGTTVTLRWCREAAVALEQSNA</sequence>
<keyword evidence="4" id="KW-1133">Transmembrane helix</keyword>
<evidence type="ECO:0000256" key="2">
    <source>
        <dbReference type="ARBA" id="ARBA00022777"/>
    </source>
</evidence>
<keyword evidence="4" id="KW-0812">Transmembrane</keyword>
<dbReference type="PANTHER" id="PTHR24421:SF61">
    <property type="entry name" value="OXYGEN SENSOR HISTIDINE KINASE NREB"/>
    <property type="match status" value="1"/>
</dbReference>
<dbReference type="CDD" id="cd16917">
    <property type="entry name" value="HATPase_UhpB-NarQ-NarX-like"/>
    <property type="match status" value="1"/>
</dbReference>
<name>A0ABR9HQN5_9PSEU</name>
<reference evidence="6 7" key="1">
    <citation type="submission" date="2020-10" db="EMBL/GenBank/DDBJ databases">
        <title>Sequencing the genomes of 1000 actinobacteria strains.</title>
        <authorList>
            <person name="Klenk H.-P."/>
        </authorList>
    </citation>
    <scope>NUCLEOTIDE SEQUENCE [LARGE SCALE GENOMIC DNA]</scope>
    <source>
        <strain evidence="6 7">DSM 44653</strain>
    </source>
</reference>
<dbReference type="RefSeq" id="WP_086863205.1">
    <property type="nucleotide sequence ID" value="NZ_JADBEG010000001.1"/>
</dbReference>
<dbReference type="Proteomes" id="UP000631670">
    <property type="component" value="Unassembled WGS sequence"/>
</dbReference>
<keyword evidence="2 6" id="KW-0418">Kinase</keyword>
<evidence type="ECO:0000256" key="1">
    <source>
        <dbReference type="ARBA" id="ARBA00022679"/>
    </source>
</evidence>
<dbReference type="InterPro" id="IPR003594">
    <property type="entry name" value="HATPase_dom"/>
</dbReference>
<feature type="transmembrane region" description="Helical" evidence="4">
    <location>
        <begin position="20"/>
        <end position="39"/>
    </location>
</feature>
<dbReference type="InterPro" id="IPR036890">
    <property type="entry name" value="HATPase_C_sf"/>
</dbReference>
<dbReference type="Pfam" id="PF02518">
    <property type="entry name" value="HATPase_c"/>
    <property type="match status" value="1"/>
</dbReference>
<evidence type="ECO:0000313" key="7">
    <source>
        <dbReference type="Proteomes" id="UP000631670"/>
    </source>
</evidence>
<evidence type="ECO:0000256" key="4">
    <source>
        <dbReference type="SAM" id="Phobius"/>
    </source>
</evidence>
<evidence type="ECO:0000256" key="3">
    <source>
        <dbReference type="ARBA" id="ARBA00023012"/>
    </source>
</evidence>
<feature type="transmembrane region" description="Helical" evidence="4">
    <location>
        <begin position="45"/>
        <end position="64"/>
    </location>
</feature>
<evidence type="ECO:0000313" key="6">
    <source>
        <dbReference type="EMBL" id="MBE1493243.1"/>
    </source>
</evidence>
<dbReference type="SUPFAM" id="SSF55874">
    <property type="entry name" value="ATPase domain of HSP90 chaperone/DNA topoisomerase II/histidine kinase"/>
    <property type="match status" value="1"/>
</dbReference>
<gene>
    <name evidence="6" type="ORF">H4696_000343</name>
</gene>
<keyword evidence="1" id="KW-0808">Transferase</keyword>
<evidence type="ECO:0000259" key="5">
    <source>
        <dbReference type="SMART" id="SM00387"/>
    </source>
</evidence>
<keyword evidence="3" id="KW-0902">Two-component regulatory system</keyword>
<dbReference type="GO" id="GO:0016301">
    <property type="term" value="F:kinase activity"/>
    <property type="evidence" value="ECO:0007669"/>
    <property type="project" value="UniProtKB-KW"/>
</dbReference>
<dbReference type="Gene3D" id="3.30.565.10">
    <property type="entry name" value="Histidine kinase-like ATPase, C-terminal domain"/>
    <property type="match status" value="1"/>
</dbReference>
<keyword evidence="4" id="KW-0472">Membrane</keyword>
<feature type="domain" description="Histidine kinase/HSP90-like ATPase" evidence="5">
    <location>
        <begin position="267"/>
        <end position="361"/>
    </location>
</feature>
<protein>
    <submittedName>
        <fullName evidence="6">Signal transduction histidine kinase</fullName>
    </submittedName>
</protein>
<dbReference type="PANTHER" id="PTHR24421">
    <property type="entry name" value="NITRATE/NITRITE SENSOR PROTEIN NARX-RELATED"/>
    <property type="match status" value="1"/>
</dbReference>
<proteinExistence type="predicted"/>
<organism evidence="6 7">
    <name type="scientific">Amycolatopsis lexingtonensis</name>
    <dbReference type="NCBI Taxonomy" id="218822"/>
    <lineage>
        <taxon>Bacteria</taxon>
        <taxon>Bacillati</taxon>
        <taxon>Actinomycetota</taxon>
        <taxon>Actinomycetes</taxon>
        <taxon>Pseudonocardiales</taxon>
        <taxon>Pseudonocardiaceae</taxon>
        <taxon>Amycolatopsis</taxon>
    </lineage>
</organism>
<comment type="caution">
    <text evidence="6">The sequence shown here is derived from an EMBL/GenBank/DDBJ whole genome shotgun (WGS) entry which is preliminary data.</text>
</comment>
<keyword evidence="7" id="KW-1185">Reference proteome</keyword>
<dbReference type="SMART" id="SM00387">
    <property type="entry name" value="HATPase_c"/>
    <property type="match status" value="1"/>
</dbReference>
<dbReference type="EMBL" id="JADBEG010000001">
    <property type="protein sequence ID" value="MBE1493243.1"/>
    <property type="molecule type" value="Genomic_DNA"/>
</dbReference>
<accession>A0ABR9HQN5</accession>
<dbReference type="InterPro" id="IPR050482">
    <property type="entry name" value="Sensor_HK_TwoCompSys"/>
</dbReference>